<feature type="domain" description="Barstar (barnase inhibitor)" evidence="2">
    <location>
        <begin position="2"/>
        <end position="86"/>
    </location>
</feature>
<keyword evidence="4" id="KW-1185">Reference proteome</keyword>
<dbReference type="OrthoDB" id="5295683at2"/>
<sequence length="106" mass="12386">MQIELKNIQRIDDIYTALDQAVELPSYFSKNLDALYDFLSTDLPGPITIQWFDATESRYLLGNELFETLIDLFTSVEEERDDFRFLLEPESDSVQNHKECGDKDIE</sequence>
<name>V8G384_9BURK</name>
<dbReference type="RefSeq" id="WP_023951479.1">
    <property type="nucleotide sequence ID" value="NZ_AYSV01000089.1"/>
</dbReference>
<dbReference type="EMBL" id="AYSV01000089">
    <property type="protein sequence ID" value="ETD70428.1"/>
    <property type="molecule type" value="Genomic_DNA"/>
</dbReference>
<dbReference type="InterPro" id="IPR000468">
    <property type="entry name" value="Barstar"/>
</dbReference>
<dbReference type="SUPFAM" id="SSF52038">
    <property type="entry name" value="Barstar-related"/>
    <property type="match status" value="1"/>
</dbReference>
<comment type="caution">
    <text evidence="3">The sequence shown here is derived from an EMBL/GenBank/DDBJ whole genome shotgun (WGS) entry which is preliminary data.</text>
</comment>
<gene>
    <name evidence="3" type="ORF">V757_07945</name>
</gene>
<evidence type="ECO:0000256" key="1">
    <source>
        <dbReference type="ARBA" id="ARBA00006845"/>
    </source>
</evidence>
<protein>
    <recommendedName>
        <fullName evidence="2">Barstar (barnase inhibitor) domain-containing protein</fullName>
    </recommendedName>
</protein>
<dbReference type="InterPro" id="IPR035905">
    <property type="entry name" value="Barstar-like_sf"/>
</dbReference>
<evidence type="ECO:0000259" key="2">
    <source>
        <dbReference type="Pfam" id="PF01337"/>
    </source>
</evidence>
<comment type="similarity">
    <text evidence="1">Belongs to the barstar family.</text>
</comment>
<dbReference type="AlphaFoldDB" id="V8G384"/>
<reference evidence="3 4" key="1">
    <citation type="submission" date="2013-11" db="EMBL/GenBank/DDBJ databases">
        <title>Genomic analysis of Pelistega sp. HM-7.</title>
        <authorList>
            <person name="Kumbhare S.V."/>
            <person name="Shetty S.A."/>
            <person name="Sharma O."/>
            <person name="Dhotre D.P."/>
        </authorList>
    </citation>
    <scope>NUCLEOTIDE SEQUENCE [LARGE SCALE GENOMIC DNA]</scope>
    <source>
        <strain evidence="3 4">HM-7</strain>
    </source>
</reference>
<evidence type="ECO:0000313" key="4">
    <source>
        <dbReference type="Proteomes" id="UP000018766"/>
    </source>
</evidence>
<evidence type="ECO:0000313" key="3">
    <source>
        <dbReference type="EMBL" id="ETD70428.1"/>
    </source>
</evidence>
<dbReference type="Gene3D" id="3.30.370.10">
    <property type="entry name" value="Barstar-like"/>
    <property type="match status" value="1"/>
</dbReference>
<organism evidence="3 4">
    <name type="scientific">Pelistega indica</name>
    <dbReference type="NCBI Taxonomy" id="1414851"/>
    <lineage>
        <taxon>Bacteria</taxon>
        <taxon>Pseudomonadati</taxon>
        <taxon>Pseudomonadota</taxon>
        <taxon>Betaproteobacteria</taxon>
        <taxon>Burkholderiales</taxon>
        <taxon>Alcaligenaceae</taxon>
        <taxon>Pelistega</taxon>
    </lineage>
</organism>
<accession>V8G384</accession>
<proteinExistence type="inferred from homology"/>
<dbReference type="Pfam" id="PF01337">
    <property type="entry name" value="Barstar"/>
    <property type="match status" value="1"/>
</dbReference>
<dbReference type="Proteomes" id="UP000018766">
    <property type="component" value="Unassembled WGS sequence"/>
</dbReference>